<reference evidence="1 2" key="1">
    <citation type="submission" date="2023-01" db="EMBL/GenBank/DDBJ databases">
        <title>Analysis of 21 Apiospora genomes using comparative genomics revels a genus with tremendous synthesis potential of carbohydrate active enzymes and secondary metabolites.</title>
        <authorList>
            <person name="Sorensen T."/>
        </authorList>
    </citation>
    <scope>NUCLEOTIDE SEQUENCE [LARGE SCALE GENOMIC DNA]</scope>
    <source>
        <strain evidence="1 2">CBS 135458</strain>
    </source>
</reference>
<keyword evidence="2" id="KW-1185">Reference proteome</keyword>
<accession>A0ABR1T2X3</accession>
<comment type="caution">
    <text evidence="1">The sequence shown here is derived from an EMBL/GenBank/DDBJ whole genome shotgun (WGS) entry which is preliminary data.</text>
</comment>
<dbReference type="GeneID" id="92098444"/>
<protein>
    <submittedName>
        <fullName evidence="1">Uncharacterized protein</fullName>
    </submittedName>
</protein>
<evidence type="ECO:0000313" key="1">
    <source>
        <dbReference type="EMBL" id="KAK8040965.1"/>
    </source>
</evidence>
<dbReference type="EMBL" id="JAQQWL010000015">
    <property type="protein sequence ID" value="KAK8040965.1"/>
    <property type="molecule type" value="Genomic_DNA"/>
</dbReference>
<dbReference type="Proteomes" id="UP001480595">
    <property type="component" value="Unassembled WGS sequence"/>
</dbReference>
<evidence type="ECO:0000313" key="2">
    <source>
        <dbReference type="Proteomes" id="UP001480595"/>
    </source>
</evidence>
<sequence>MDSDEDLAVIRRFGDLYLLNILVVQAELQKMRAEFIAMCEDPSKAGHRSNIMSLPVEGDGVDT</sequence>
<organism evidence="1 2">
    <name type="scientific">Apiospora phragmitis</name>
    <dbReference type="NCBI Taxonomy" id="2905665"/>
    <lineage>
        <taxon>Eukaryota</taxon>
        <taxon>Fungi</taxon>
        <taxon>Dikarya</taxon>
        <taxon>Ascomycota</taxon>
        <taxon>Pezizomycotina</taxon>
        <taxon>Sordariomycetes</taxon>
        <taxon>Xylariomycetidae</taxon>
        <taxon>Amphisphaeriales</taxon>
        <taxon>Apiosporaceae</taxon>
        <taxon>Apiospora</taxon>
    </lineage>
</organism>
<gene>
    <name evidence="1" type="ORF">PG994_013972</name>
</gene>
<dbReference type="RefSeq" id="XP_066708510.1">
    <property type="nucleotide sequence ID" value="XM_066865381.1"/>
</dbReference>
<proteinExistence type="predicted"/>
<name>A0ABR1T2X3_9PEZI</name>